<organism evidence="2 3">
    <name type="scientific">Agrococcus casei LMG 22410</name>
    <dbReference type="NCBI Taxonomy" id="1255656"/>
    <lineage>
        <taxon>Bacteria</taxon>
        <taxon>Bacillati</taxon>
        <taxon>Actinomycetota</taxon>
        <taxon>Actinomycetes</taxon>
        <taxon>Micrococcales</taxon>
        <taxon>Microbacteriaceae</taxon>
        <taxon>Agrococcus</taxon>
    </lineage>
</organism>
<evidence type="ECO:0000313" key="2">
    <source>
        <dbReference type="EMBL" id="SJM53222.1"/>
    </source>
</evidence>
<evidence type="ECO:0000313" key="3">
    <source>
        <dbReference type="Proteomes" id="UP000195787"/>
    </source>
</evidence>
<dbReference type="RefSeq" id="WP_143244620.1">
    <property type="nucleotide sequence ID" value="NZ_FUHU01000020.1"/>
</dbReference>
<keyword evidence="1" id="KW-1133">Transmembrane helix</keyword>
<accession>A0A1R4FBQ2</accession>
<evidence type="ECO:0000256" key="1">
    <source>
        <dbReference type="SAM" id="Phobius"/>
    </source>
</evidence>
<name>A0A1R4FBQ2_9MICO</name>
<keyword evidence="1" id="KW-0472">Membrane</keyword>
<protein>
    <submittedName>
        <fullName evidence="2">Uncharacterized protein</fullName>
    </submittedName>
</protein>
<proteinExistence type="predicted"/>
<dbReference type="GeneID" id="303172307"/>
<feature type="transmembrane region" description="Helical" evidence="1">
    <location>
        <begin position="150"/>
        <end position="173"/>
    </location>
</feature>
<keyword evidence="3" id="KW-1185">Reference proteome</keyword>
<sequence>MSATARKSRVLSILMIVLGPLVMLLSPVPGGIGFASMALTSFAIDLDGASVDDQPPWLTEPQTSVTLFADASELPPAEACVVTSPSGASVPVSGKGLPGISHTDSGVSYEAFAQFEATEQGEHAVDCADANTEVYAQSGLAEASQTMNTLFVVSAVIFALGLALLVLGIVLLVRVNRHNRAVIPQADNART</sequence>
<keyword evidence="1" id="KW-0812">Transmembrane</keyword>
<reference evidence="2 3" key="1">
    <citation type="submission" date="2017-02" db="EMBL/GenBank/DDBJ databases">
        <authorList>
            <person name="Peterson S.W."/>
        </authorList>
    </citation>
    <scope>NUCLEOTIDE SEQUENCE [LARGE SCALE GENOMIC DNA]</scope>
    <source>
        <strain evidence="2 3">LMG 22410</strain>
    </source>
</reference>
<dbReference type="AlphaFoldDB" id="A0A1R4FBQ2"/>
<dbReference type="EMBL" id="FUHU01000020">
    <property type="protein sequence ID" value="SJM53222.1"/>
    <property type="molecule type" value="Genomic_DNA"/>
</dbReference>
<gene>
    <name evidence="2" type="ORF">CZ674_03680</name>
</gene>
<dbReference type="Proteomes" id="UP000195787">
    <property type="component" value="Unassembled WGS sequence"/>
</dbReference>